<evidence type="ECO:0000313" key="3">
    <source>
        <dbReference type="Proteomes" id="UP000032232"/>
    </source>
</evidence>
<evidence type="ECO:0000259" key="1">
    <source>
        <dbReference type="SMART" id="SM00563"/>
    </source>
</evidence>
<dbReference type="Pfam" id="PF19576">
    <property type="entry name" value="Acyltransf_2"/>
    <property type="match status" value="1"/>
</dbReference>
<reference evidence="2 3" key="1">
    <citation type="submission" date="2015-02" db="EMBL/GenBank/DDBJ databases">
        <title>Genome Sequence of Jannaschia aquimarina DSM28248, a member of the Roseobacter clade.</title>
        <authorList>
            <person name="Voget S."/>
            <person name="Daniel R."/>
        </authorList>
    </citation>
    <scope>NUCLEOTIDE SEQUENCE [LARGE SCALE GENOMIC DNA]</scope>
    <source>
        <strain evidence="2 3">GSW-M26</strain>
    </source>
</reference>
<gene>
    <name evidence="2" type="ORF">jaqu_10020</name>
</gene>
<dbReference type="Proteomes" id="UP000032232">
    <property type="component" value="Unassembled WGS sequence"/>
</dbReference>
<dbReference type="PATRIC" id="fig|935700.4.peg.1046"/>
<dbReference type="RefSeq" id="WP_043917840.1">
    <property type="nucleotide sequence ID" value="NZ_FZPF01000007.1"/>
</dbReference>
<accession>A0A0D1EJV2</accession>
<feature type="domain" description="Phospholipid/glycerol acyltransferase" evidence="1">
    <location>
        <begin position="81"/>
        <end position="204"/>
    </location>
</feature>
<dbReference type="InterPro" id="IPR002123">
    <property type="entry name" value="Plipid/glycerol_acylTrfase"/>
</dbReference>
<evidence type="ECO:0000313" key="2">
    <source>
        <dbReference type="EMBL" id="KIT17271.1"/>
    </source>
</evidence>
<dbReference type="CDD" id="cd07986">
    <property type="entry name" value="LPLAT_ACT14924-like"/>
    <property type="match status" value="1"/>
</dbReference>
<keyword evidence="3" id="KW-1185">Reference proteome</keyword>
<dbReference type="SUPFAM" id="SSF69593">
    <property type="entry name" value="Glycerol-3-phosphate (1)-acyltransferase"/>
    <property type="match status" value="1"/>
</dbReference>
<dbReference type="GO" id="GO:0016746">
    <property type="term" value="F:acyltransferase activity"/>
    <property type="evidence" value="ECO:0007669"/>
    <property type="project" value="InterPro"/>
</dbReference>
<organism evidence="2 3">
    <name type="scientific">Jannaschia aquimarina</name>
    <dbReference type="NCBI Taxonomy" id="935700"/>
    <lineage>
        <taxon>Bacteria</taxon>
        <taxon>Pseudomonadati</taxon>
        <taxon>Pseudomonadota</taxon>
        <taxon>Alphaproteobacteria</taxon>
        <taxon>Rhodobacterales</taxon>
        <taxon>Roseobacteraceae</taxon>
        <taxon>Jannaschia</taxon>
    </lineage>
</organism>
<dbReference type="SMART" id="SM00563">
    <property type="entry name" value="PlsC"/>
    <property type="match status" value="1"/>
</dbReference>
<dbReference type="STRING" id="935700.jaqu_10020"/>
<name>A0A0D1EJV2_9RHOB</name>
<dbReference type="EMBL" id="JYFE01000020">
    <property type="protein sequence ID" value="KIT17271.1"/>
    <property type="molecule type" value="Genomic_DNA"/>
</dbReference>
<proteinExistence type="predicted"/>
<dbReference type="InterPro" id="IPR045746">
    <property type="entry name" value="ACT14924-like_Acyltransf_dom"/>
</dbReference>
<sequence>MNLRSVRDISYAHGARTRRGRAMIRGLEMLGGRPGLLRRARGYDVALARGAIFWEEMAARYGLRLDVVGGTLDAIPAEGPLVIVANHPFGILDGLALSLVLSRRRGAFKVMANDIFLQAPELADVVLPVSFEETRAARAANLAMRRAALDWLGRGGAMGVFPGGTVSTPMRPFGEARDPVWRGFTAKLIRASGATVVPVHFDGANSRLFQLASHVHATLRLGLLIREFRARTDGPVRLSVGAPIGPDEIAAQGGTKADLMAWLRSRTYAAGGLDDAPGLDFETDRVGCG</sequence>
<dbReference type="OrthoDB" id="1113830at2"/>
<protein>
    <recommendedName>
        <fullName evidence="1">Phospholipid/glycerol acyltransferase domain-containing protein</fullName>
    </recommendedName>
</protein>
<dbReference type="AlphaFoldDB" id="A0A0D1EJV2"/>
<comment type="caution">
    <text evidence="2">The sequence shown here is derived from an EMBL/GenBank/DDBJ whole genome shotgun (WGS) entry which is preliminary data.</text>
</comment>